<feature type="non-terminal residue" evidence="2">
    <location>
        <position position="415"/>
    </location>
</feature>
<feature type="compositionally biased region" description="Basic and acidic residues" evidence="1">
    <location>
        <begin position="181"/>
        <end position="194"/>
    </location>
</feature>
<evidence type="ECO:0000313" key="2">
    <source>
        <dbReference type="EMBL" id="GMR34322.1"/>
    </source>
</evidence>
<proteinExistence type="predicted"/>
<gene>
    <name evidence="2" type="ORF">PMAYCL1PPCAC_04517</name>
</gene>
<feature type="region of interest" description="Disordered" evidence="1">
    <location>
        <begin position="168"/>
        <end position="256"/>
    </location>
</feature>
<protein>
    <submittedName>
        <fullName evidence="2">Uncharacterized protein</fullName>
    </submittedName>
</protein>
<evidence type="ECO:0000256" key="1">
    <source>
        <dbReference type="SAM" id="MobiDB-lite"/>
    </source>
</evidence>
<comment type="caution">
    <text evidence="2">The sequence shown here is derived from an EMBL/GenBank/DDBJ whole genome shotgun (WGS) entry which is preliminary data.</text>
</comment>
<dbReference type="EMBL" id="BTRK01000002">
    <property type="protein sequence ID" value="GMR34322.1"/>
    <property type="molecule type" value="Genomic_DNA"/>
</dbReference>
<feature type="non-terminal residue" evidence="2">
    <location>
        <position position="1"/>
    </location>
</feature>
<sequence length="415" mass="47194">RFQGRNNDRSFIHCCGCVCSYCCAIAPLSLPFSSSPLSSIIRQVDPPRSQLGQNTKAFWLSLFSILFLHYSRIFQCTNSGSSLLILVSCPRVERFSLPRWRQTLPACCMKEIGYRVFPSRHSESIRRSKSLFHYELPTARRAVIECDYRQYVAPKISHSDYKVTSVPSRVLDEPDYDRDEEERLSGKGTPDRHLSLSRPPSSSSLDRPPHRTNAISAAPSPASLGGGMAENHDTVERRSTAASSNVSINNGTGERRNTGYYMERERFNGMHGRSHALESMERDTYNGLHGRSSAIATNSVDRPQHAATYHPASNSSSHRHTGSSVSVNEAEPALVSHRSIKIRDGFDRHPEVRDVIDQSEEILEDLDSMLEEHLSFDEARRKIMDKNLSFRQYSKMPYDDENNYEIIEEIYERRI</sequence>
<feature type="compositionally biased region" description="Polar residues" evidence="1">
    <location>
        <begin position="240"/>
        <end position="252"/>
    </location>
</feature>
<dbReference type="Proteomes" id="UP001328107">
    <property type="component" value="Unassembled WGS sequence"/>
</dbReference>
<evidence type="ECO:0000313" key="3">
    <source>
        <dbReference type="Proteomes" id="UP001328107"/>
    </source>
</evidence>
<accession>A0AAN5C905</accession>
<feature type="compositionally biased region" description="Basic and acidic residues" evidence="1">
    <location>
        <begin position="230"/>
        <end position="239"/>
    </location>
</feature>
<feature type="region of interest" description="Disordered" evidence="1">
    <location>
        <begin position="297"/>
        <end position="330"/>
    </location>
</feature>
<reference evidence="3" key="1">
    <citation type="submission" date="2022-10" db="EMBL/GenBank/DDBJ databases">
        <title>Genome assembly of Pristionchus species.</title>
        <authorList>
            <person name="Yoshida K."/>
            <person name="Sommer R.J."/>
        </authorList>
    </citation>
    <scope>NUCLEOTIDE SEQUENCE [LARGE SCALE GENOMIC DNA]</scope>
    <source>
        <strain evidence="3">RS5460</strain>
    </source>
</reference>
<organism evidence="2 3">
    <name type="scientific">Pristionchus mayeri</name>
    <dbReference type="NCBI Taxonomy" id="1317129"/>
    <lineage>
        <taxon>Eukaryota</taxon>
        <taxon>Metazoa</taxon>
        <taxon>Ecdysozoa</taxon>
        <taxon>Nematoda</taxon>
        <taxon>Chromadorea</taxon>
        <taxon>Rhabditida</taxon>
        <taxon>Rhabditina</taxon>
        <taxon>Diplogasteromorpha</taxon>
        <taxon>Diplogasteroidea</taxon>
        <taxon>Neodiplogasteridae</taxon>
        <taxon>Pristionchus</taxon>
    </lineage>
</organism>
<keyword evidence="3" id="KW-1185">Reference proteome</keyword>
<feature type="compositionally biased region" description="Low complexity" evidence="1">
    <location>
        <begin position="196"/>
        <end position="206"/>
    </location>
</feature>
<dbReference type="AlphaFoldDB" id="A0AAN5C905"/>
<name>A0AAN5C905_9BILA</name>